<dbReference type="GO" id="GO:0016020">
    <property type="term" value="C:membrane"/>
    <property type="evidence" value="ECO:0007669"/>
    <property type="project" value="UniProtKB-SubCell"/>
</dbReference>
<evidence type="ECO:0000256" key="8">
    <source>
        <dbReference type="PROSITE-ProRule" id="PRU10141"/>
    </source>
</evidence>
<feature type="binding site" evidence="8">
    <location>
        <position position="88"/>
    </location>
    <ligand>
        <name>ATP</name>
        <dbReference type="ChEBI" id="CHEBI:30616"/>
    </ligand>
</feature>
<evidence type="ECO:0000256" key="4">
    <source>
        <dbReference type="ARBA" id="ARBA00022729"/>
    </source>
</evidence>
<sequence>VSSAAVVLISVILFTFNRRKYVLNLKGKRRNHKDIELILKNNENLKPRRCNYSDIKKMTVSFCDNLGKGGFASVYKGKLPDCRFIAIKILKESKGNGEVFINEVASINRTSHVNVVTLLGFCFEGLKSSHL</sequence>
<dbReference type="GO" id="GO:0004674">
    <property type="term" value="F:protein serine/threonine kinase activity"/>
    <property type="evidence" value="ECO:0007669"/>
    <property type="project" value="UniProtKB-KW"/>
</dbReference>
<protein>
    <submittedName>
        <fullName evidence="10">LEAF RUST 10 DISEASE-RESISTANCE LOCUS RECEPTOR-LIKE PROTEIN KINASE-like</fullName>
    </submittedName>
</protein>
<reference evidence="10 11" key="1">
    <citation type="submission" date="2019-12" db="EMBL/GenBank/DDBJ databases">
        <authorList>
            <person name="Alioto T."/>
            <person name="Alioto T."/>
            <person name="Gomez Garrido J."/>
        </authorList>
    </citation>
    <scope>NUCLEOTIDE SEQUENCE [LARGE SCALE GENOMIC DNA]</scope>
</reference>
<comment type="caution">
    <text evidence="10">The sequence shown here is derived from an EMBL/GenBank/DDBJ whole genome shotgun (WGS) entry which is preliminary data.</text>
</comment>
<evidence type="ECO:0000256" key="7">
    <source>
        <dbReference type="ARBA" id="ARBA00023180"/>
    </source>
</evidence>
<keyword evidence="11" id="KW-1185">Reference proteome</keyword>
<keyword evidence="10" id="KW-0808">Transferase</keyword>
<evidence type="ECO:0000259" key="9">
    <source>
        <dbReference type="PROSITE" id="PS50011"/>
    </source>
</evidence>
<keyword evidence="3" id="KW-0812">Transmembrane</keyword>
<proteinExistence type="predicted"/>
<keyword evidence="5" id="KW-1133">Transmembrane helix</keyword>
<evidence type="ECO:0000256" key="5">
    <source>
        <dbReference type="ARBA" id="ARBA00022989"/>
    </source>
</evidence>
<keyword evidence="4" id="KW-0732">Signal</keyword>
<dbReference type="GO" id="GO:0005524">
    <property type="term" value="F:ATP binding"/>
    <property type="evidence" value="ECO:0007669"/>
    <property type="project" value="UniProtKB-UniRule"/>
</dbReference>
<evidence type="ECO:0000256" key="3">
    <source>
        <dbReference type="ARBA" id="ARBA00022692"/>
    </source>
</evidence>
<dbReference type="EMBL" id="CACTIH010009777">
    <property type="protein sequence ID" value="CAA3033006.1"/>
    <property type="molecule type" value="Genomic_DNA"/>
</dbReference>
<keyword evidence="2" id="KW-0723">Serine/threonine-protein kinase</keyword>
<gene>
    <name evidence="10" type="ORF">OLEA9_A068045</name>
</gene>
<dbReference type="InterPro" id="IPR001245">
    <property type="entry name" value="Ser-Thr/Tyr_kinase_cat_dom"/>
</dbReference>
<dbReference type="AlphaFoldDB" id="A0A8S0VP69"/>
<dbReference type="Proteomes" id="UP000594638">
    <property type="component" value="Unassembled WGS sequence"/>
</dbReference>
<name>A0A8S0VP69_OLEEU</name>
<evidence type="ECO:0000256" key="1">
    <source>
        <dbReference type="ARBA" id="ARBA00004479"/>
    </source>
</evidence>
<keyword evidence="7" id="KW-0325">Glycoprotein</keyword>
<dbReference type="OrthoDB" id="1089752at2759"/>
<keyword evidence="8" id="KW-0067">ATP-binding</keyword>
<dbReference type="InterPro" id="IPR045874">
    <property type="entry name" value="LRK10/LRL21-25-like"/>
</dbReference>
<dbReference type="PROSITE" id="PS00107">
    <property type="entry name" value="PROTEIN_KINASE_ATP"/>
    <property type="match status" value="1"/>
</dbReference>
<evidence type="ECO:0000313" key="10">
    <source>
        <dbReference type="EMBL" id="CAA3033006.1"/>
    </source>
</evidence>
<dbReference type="PROSITE" id="PS50011">
    <property type="entry name" value="PROTEIN_KINASE_DOM"/>
    <property type="match status" value="1"/>
</dbReference>
<comment type="subcellular location">
    <subcellularLocation>
        <location evidence="1">Membrane</location>
        <topology evidence="1">Single-pass type I membrane protein</topology>
    </subcellularLocation>
</comment>
<dbReference type="InterPro" id="IPR000719">
    <property type="entry name" value="Prot_kinase_dom"/>
</dbReference>
<organism evidence="10 11">
    <name type="scientific">Olea europaea subsp. europaea</name>
    <dbReference type="NCBI Taxonomy" id="158383"/>
    <lineage>
        <taxon>Eukaryota</taxon>
        <taxon>Viridiplantae</taxon>
        <taxon>Streptophyta</taxon>
        <taxon>Embryophyta</taxon>
        <taxon>Tracheophyta</taxon>
        <taxon>Spermatophyta</taxon>
        <taxon>Magnoliopsida</taxon>
        <taxon>eudicotyledons</taxon>
        <taxon>Gunneridae</taxon>
        <taxon>Pentapetalae</taxon>
        <taxon>asterids</taxon>
        <taxon>lamiids</taxon>
        <taxon>Lamiales</taxon>
        <taxon>Oleaceae</taxon>
        <taxon>Oleeae</taxon>
        <taxon>Olea</taxon>
    </lineage>
</organism>
<dbReference type="InterPro" id="IPR017441">
    <property type="entry name" value="Protein_kinase_ATP_BS"/>
</dbReference>
<feature type="non-terminal residue" evidence="10">
    <location>
        <position position="1"/>
    </location>
</feature>
<evidence type="ECO:0000256" key="2">
    <source>
        <dbReference type="ARBA" id="ARBA00022527"/>
    </source>
</evidence>
<dbReference type="PANTHER" id="PTHR27009">
    <property type="entry name" value="RUST RESISTANCE KINASE LR10-RELATED"/>
    <property type="match status" value="1"/>
</dbReference>
<evidence type="ECO:0000313" key="11">
    <source>
        <dbReference type="Proteomes" id="UP000594638"/>
    </source>
</evidence>
<dbReference type="SUPFAM" id="SSF56112">
    <property type="entry name" value="Protein kinase-like (PK-like)"/>
    <property type="match status" value="1"/>
</dbReference>
<keyword evidence="10" id="KW-0418">Kinase</keyword>
<dbReference type="Gramene" id="OE9A068045T1">
    <property type="protein sequence ID" value="OE9A068045C1"/>
    <property type="gene ID" value="OE9A068045"/>
</dbReference>
<dbReference type="Pfam" id="PF07714">
    <property type="entry name" value="PK_Tyr_Ser-Thr"/>
    <property type="match status" value="1"/>
</dbReference>
<keyword evidence="8" id="KW-0547">Nucleotide-binding</keyword>
<accession>A0A8S0VP69</accession>
<keyword evidence="10" id="KW-0675">Receptor</keyword>
<dbReference type="InterPro" id="IPR011009">
    <property type="entry name" value="Kinase-like_dom_sf"/>
</dbReference>
<evidence type="ECO:0000256" key="6">
    <source>
        <dbReference type="ARBA" id="ARBA00023136"/>
    </source>
</evidence>
<dbReference type="Gene3D" id="3.30.200.20">
    <property type="entry name" value="Phosphorylase Kinase, domain 1"/>
    <property type="match status" value="1"/>
</dbReference>
<feature type="domain" description="Protein kinase" evidence="9">
    <location>
        <begin position="60"/>
        <end position="131"/>
    </location>
</feature>
<keyword evidence="6" id="KW-0472">Membrane</keyword>